<dbReference type="EMBL" id="CACTIH010003692">
    <property type="protein sequence ID" value="CAA2982357.1"/>
    <property type="molecule type" value="Genomic_DNA"/>
</dbReference>
<dbReference type="AlphaFoldDB" id="A0A8S0RTB4"/>
<dbReference type="OrthoDB" id="341259at2759"/>
<feature type="compositionally biased region" description="Basic and acidic residues" evidence="1">
    <location>
        <begin position="1"/>
        <end position="21"/>
    </location>
</feature>
<organism evidence="2 3">
    <name type="scientific">Olea europaea subsp. europaea</name>
    <dbReference type="NCBI Taxonomy" id="158383"/>
    <lineage>
        <taxon>Eukaryota</taxon>
        <taxon>Viridiplantae</taxon>
        <taxon>Streptophyta</taxon>
        <taxon>Embryophyta</taxon>
        <taxon>Tracheophyta</taxon>
        <taxon>Spermatophyta</taxon>
        <taxon>Magnoliopsida</taxon>
        <taxon>eudicotyledons</taxon>
        <taxon>Gunneridae</taxon>
        <taxon>Pentapetalae</taxon>
        <taxon>asterids</taxon>
        <taxon>lamiids</taxon>
        <taxon>Lamiales</taxon>
        <taxon>Oleaceae</taxon>
        <taxon>Oleeae</taxon>
        <taxon>Olea</taxon>
    </lineage>
</organism>
<feature type="compositionally biased region" description="Acidic residues" evidence="1">
    <location>
        <begin position="194"/>
        <end position="206"/>
    </location>
</feature>
<sequence>MSEETKSTPSRTTEEKSDATESKASTGATSVETQSGERRSTPSSISGMPNPFDFSAMTGLLNDPSIKELAEQIAKDPSFNQMAEQLQKTFQGAAVEDGVPNFDTQQYHSTMQQVMQNPQFMTMAEQLGNTLMQDPSMSSMMESLTNPAHKDQLEERMAHTKQYTSLKPILEEMKNGGPAAMRRDWKTGTSAEEAAGEDVTEEVNEDESIVHQTASIGDEKVHFKANWCLEMKLKNKALDAGKQF</sequence>
<dbReference type="Gramene" id="OE9A045567T1">
    <property type="protein sequence ID" value="OE9A045567C1"/>
    <property type="gene ID" value="OE9A045567"/>
</dbReference>
<comment type="caution">
    <text evidence="2">The sequence shown here is derived from an EMBL/GenBank/DDBJ whole genome shotgun (WGS) entry which is preliminary data.</text>
</comment>
<feature type="region of interest" description="Disordered" evidence="1">
    <location>
        <begin position="1"/>
        <end position="59"/>
    </location>
</feature>
<keyword evidence="3" id="KW-1185">Reference proteome</keyword>
<evidence type="ECO:0000256" key="1">
    <source>
        <dbReference type="SAM" id="MobiDB-lite"/>
    </source>
</evidence>
<name>A0A8S0RTB4_OLEEU</name>
<proteinExistence type="predicted"/>
<dbReference type="Proteomes" id="UP000594638">
    <property type="component" value="Unassembled WGS sequence"/>
</dbReference>
<accession>A0A8S0RTB4</accession>
<feature type="compositionally biased region" description="Polar residues" evidence="1">
    <location>
        <begin position="22"/>
        <end position="34"/>
    </location>
</feature>
<protein>
    <submittedName>
        <fullName evidence="2">Uncharacterized protein</fullName>
    </submittedName>
</protein>
<feature type="region of interest" description="Disordered" evidence="1">
    <location>
        <begin position="187"/>
        <end position="206"/>
    </location>
</feature>
<gene>
    <name evidence="2" type="ORF">OLEA9_A045567</name>
</gene>
<evidence type="ECO:0000313" key="2">
    <source>
        <dbReference type="EMBL" id="CAA2982357.1"/>
    </source>
</evidence>
<reference evidence="2 3" key="1">
    <citation type="submission" date="2019-12" db="EMBL/GenBank/DDBJ databases">
        <authorList>
            <person name="Alioto T."/>
            <person name="Alioto T."/>
            <person name="Gomez Garrido J."/>
        </authorList>
    </citation>
    <scope>NUCLEOTIDE SEQUENCE [LARGE SCALE GENOMIC DNA]</scope>
</reference>
<evidence type="ECO:0000313" key="3">
    <source>
        <dbReference type="Proteomes" id="UP000594638"/>
    </source>
</evidence>